<gene>
    <name evidence="1" type="ORF">NDN08_001321</name>
</gene>
<accession>A0AAV8UQK0</accession>
<name>A0AAV8UQK0_9RHOD</name>
<evidence type="ECO:0000313" key="1">
    <source>
        <dbReference type="EMBL" id="KAJ8904806.1"/>
    </source>
</evidence>
<reference evidence="1 2" key="1">
    <citation type="journal article" date="2023" name="Nat. Commun.">
        <title>Origin of minicircular mitochondrial genomes in red algae.</title>
        <authorList>
            <person name="Lee Y."/>
            <person name="Cho C.H."/>
            <person name="Lee Y.M."/>
            <person name="Park S.I."/>
            <person name="Yang J.H."/>
            <person name="West J.A."/>
            <person name="Bhattacharya D."/>
            <person name="Yoon H.S."/>
        </authorList>
    </citation>
    <scope>NUCLEOTIDE SEQUENCE [LARGE SCALE GENOMIC DNA]</scope>
    <source>
        <strain evidence="1 2">CCMP1338</strain>
        <tissue evidence="1">Whole cell</tissue>
    </source>
</reference>
<protein>
    <submittedName>
        <fullName evidence="1">Uncharacterized protein</fullName>
    </submittedName>
</protein>
<dbReference type="Proteomes" id="UP001157974">
    <property type="component" value="Unassembled WGS sequence"/>
</dbReference>
<comment type="caution">
    <text evidence="1">The sequence shown here is derived from an EMBL/GenBank/DDBJ whole genome shotgun (WGS) entry which is preliminary data.</text>
</comment>
<keyword evidence="2" id="KW-1185">Reference proteome</keyword>
<dbReference type="AlphaFoldDB" id="A0AAV8UQK0"/>
<proteinExistence type="predicted"/>
<evidence type="ECO:0000313" key="2">
    <source>
        <dbReference type="Proteomes" id="UP001157974"/>
    </source>
</evidence>
<dbReference type="EMBL" id="JAMWBK010000005">
    <property type="protein sequence ID" value="KAJ8904806.1"/>
    <property type="molecule type" value="Genomic_DNA"/>
</dbReference>
<sequence length="109" mass="11797">MLSLPAVNKVSRLELAQTAVSGPGDKLFAVVGLGAPGRDYLVRTGDQRKLISASAGSKGRCTAIFNNIALANLDADAATLWTLLKAQLFNQAHVERQREASENFTWQER</sequence>
<organism evidence="1 2">
    <name type="scientific">Rhodosorus marinus</name>
    <dbReference type="NCBI Taxonomy" id="101924"/>
    <lineage>
        <taxon>Eukaryota</taxon>
        <taxon>Rhodophyta</taxon>
        <taxon>Stylonematophyceae</taxon>
        <taxon>Stylonematales</taxon>
        <taxon>Stylonemataceae</taxon>
        <taxon>Rhodosorus</taxon>
    </lineage>
</organism>